<evidence type="ECO:0000313" key="5">
    <source>
        <dbReference type="Proteomes" id="UP000035704"/>
    </source>
</evidence>
<evidence type="ECO:0000256" key="1">
    <source>
        <dbReference type="ARBA" id="ARBA00022679"/>
    </source>
</evidence>
<dbReference type="Gene3D" id="3.40.630.30">
    <property type="match status" value="1"/>
</dbReference>
<proteinExistence type="predicted"/>
<keyword evidence="5" id="KW-1185">Reference proteome</keyword>
<sequence length="169" mass="19918">MNGGAHWLGLELMKSAAEIIKEYMEENMIRNFEMDDLTEVMKIWLESNIEAHDFIDKSYWQGNYEVVKKMLPKATIFIYENNEKVQGFVGLMGNYIAGIFVDIEKQSKGIGKILLNHVKENYSSISLQVYKNNDRAVKFYLRENFVITKEQIDENTNELEYVMDWKDHQ</sequence>
<gene>
    <name evidence="4" type="ORF">CACET_c30570</name>
</gene>
<dbReference type="PROSITE" id="PS51186">
    <property type="entry name" value="GNAT"/>
    <property type="match status" value="1"/>
</dbReference>
<dbReference type="InterPro" id="IPR016181">
    <property type="entry name" value="Acyl_CoA_acyltransferase"/>
</dbReference>
<evidence type="ECO:0000259" key="3">
    <source>
        <dbReference type="PROSITE" id="PS51186"/>
    </source>
</evidence>
<dbReference type="NCBIfam" id="NF007853">
    <property type="entry name" value="PRK10562.1"/>
    <property type="match status" value="1"/>
</dbReference>
<dbReference type="KEGG" id="cace:CACET_c30570"/>
<dbReference type="PATRIC" id="fig|84022.6.peg.3114"/>
<evidence type="ECO:0000256" key="2">
    <source>
        <dbReference type="ARBA" id="ARBA00023315"/>
    </source>
</evidence>
<feature type="domain" description="N-acetyltransferase" evidence="3">
    <location>
        <begin position="27"/>
        <end position="168"/>
    </location>
</feature>
<dbReference type="RefSeq" id="WP_341410552.1">
    <property type="nucleotide sequence ID" value="NZ_CP009687.1"/>
</dbReference>
<organism evidence="4 5">
    <name type="scientific">Clostridium aceticum</name>
    <dbReference type="NCBI Taxonomy" id="84022"/>
    <lineage>
        <taxon>Bacteria</taxon>
        <taxon>Bacillati</taxon>
        <taxon>Bacillota</taxon>
        <taxon>Clostridia</taxon>
        <taxon>Eubacteriales</taxon>
        <taxon>Clostridiaceae</taxon>
        <taxon>Clostridium</taxon>
    </lineage>
</organism>
<dbReference type="PANTHER" id="PTHR43800:SF1">
    <property type="entry name" value="PEPTIDYL-LYSINE N-ACETYLTRANSFERASE YJAB"/>
    <property type="match status" value="1"/>
</dbReference>
<reference evidence="4 5" key="1">
    <citation type="submission" date="2014-10" db="EMBL/GenBank/DDBJ databases">
        <title>Genome sequence of Clostridium aceticum DSM 1496.</title>
        <authorList>
            <person name="Poehlein A."/>
            <person name="Schiel-Bengelsdorf B."/>
            <person name="Gottschalk G."/>
            <person name="Duerre P."/>
            <person name="Daniel R."/>
        </authorList>
    </citation>
    <scope>NUCLEOTIDE SEQUENCE [LARGE SCALE GENOMIC DNA]</scope>
    <source>
        <strain evidence="4 5">DSM 1496</strain>
    </source>
</reference>
<evidence type="ECO:0000313" key="4">
    <source>
        <dbReference type="EMBL" id="AKL96501.1"/>
    </source>
</evidence>
<dbReference type="InterPro" id="IPR000182">
    <property type="entry name" value="GNAT_dom"/>
</dbReference>
<keyword evidence="1 4" id="KW-0808">Transferase</keyword>
<dbReference type="SUPFAM" id="SSF55729">
    <property type="entry name" value="Acyl-CoA N-acyltransferases (Nat)"/>
    <property type="match status" value="1"/>
</dbReference>
<dbReference type="PANTHER" id="PTHR43800">
    <property type="entry name" value="PEPTIDYL-LYSINE N-ACETYLTRANSFERASE YJAB"/>
    <property type="match status" value="1"/>
</dbReference>
<dbReference type="AlphaFoldDB" id="A0A0G3WCZ9"/>
<name>A0A0G3WCZ9_9CLOT</name>
<accession>A0A0G3WCZ9</accession>
<dbReference type="STRING" id="84022.CACET_c30570"/>
<protein>
    <submittedName>
        <fullName evidence="4">GCN5-like N-acetyltransferase</fullName>
    </submittedName>
</protein>
<dbReference type="EMBL" id="CP009687">
    <property type="protein sequence ID" value="AKL96501.1"/>
    <property type="molecule type" value="Genomic_DNA"/>
</dbReference>
<dbReference type="CDD" id="cd04301">
    <property type="entry name" value="NAT_SF"/>
    <property type="match status" value="1"/>
</dbReference>
<keyword evidence="2" id="KW-0012">Acyltransferase</keyword>
<dbReference type="GO" id="GO:0016747">
    <property type="term" value="F:acyltransferase activity, transferring groups other than amino-acyl groups"/>
    <property type="evidence" value="ECO:0007669"/>
    <property type="project" value="InterPro"/>
</dbReference>
<dbReference type="Pfam" id="PF13508">
    <property type="entry name" value="Acetyltransf_7"/>
    <property type="match status" value="1"/>
</dbReference>
<dbReference type="Proteomes" id="UP000035704">
    <property type="component" value="Chromosome"/>
</dbReference>